<reference evidence="3" key="2">
    <citation type="journal article" date="2018" name="Environ. Microbiol.">
        <title>Bloom of a denitrifying methanotroph, 'Candidatus Methylomirabilis limnetica', in a deep stratified lake.</title>
        <authorList>
            <person name="Graf J.S."/>
            <person name="Mayr M.J."/>
            <person name="Marchant H.K."/>
            <person name="Tienken D."/>
            <person name="Hach P.F."/>
            <person name="Brand A."/>
            <person name="Schubert C.J."/>
            <person name="Kuypers M.M."/>
            <person name="Milucka J."/>
        </authorList>
    </citation>
    <scope>NUCLEOTIDE SEQUENCE [LARGE SCALE GENOMIC DNA]</scope>
    <source>
        <strain evidence="3">Zug</strain>
    </source>
</reference>
<dbReference type="EMBL" id="NVQC01000008">
    <property type="protein sequence ID" value="PTL37066.1"/>
    <property type="molecule type" value="Genomic_DNA"/>
</dbReference>
<feature type="region of interest" description="Disordered" evidence="1">
    <location>
        <begin position="51"/>
        <end position="82"/>
    </location>
</feature>
<proteinExistence type="predicted"/>
<reference evidence="2 3" key="1">
    <citation type="submission" date="2017-09" db="EMBL/GenBank/DDBJ databases">
        <title>Bloom of a denitrifying methanotroph, Candidatus Methylomirabilis limnetica, in a deep stratified lake.</title>
        <authorList>
            <person name="Graf J.S."/>
            <person name="Marchant H.K."/>
            <person name="Tienken D."/>
            <person name="Hach P.F."/>
            <person name="Brand A."/>
            <person name="Schubert C.J."/>
            <person name="Kuypers M.M."/>
            <person name="Milucka J."/>
        </authorList>
    </citation>
    <scope>NUCLEOTIDE SEQUENCE [LARGE SCALE GENOMIC DNA]</scope>
    <source>
        <strain evidence="2 3">Zug</strain>
    </source>
</reference>
<organism evidence="2 3">
    <name type="scientific">Candidatus Methylomirabilis limnetica</name>
    <dbReference type="NCBI Taxonomy" id="2033718"/>
    <lineage>
        <taxon>Bacteria</taxon>
        <taxon>Candidatus Methylomirabilota</taxon>
        <taxon>Candidatus Methylomirabilia</taxon>
        <taxon>Candidatus Methylomirabilales</taxon>
        <taxon>Candidatus Methylomirabilaceae</taxon>
        <taxon>Candidatus Methylomirabilis</taxon>
    </lineage>
</organism>
<evidence type="ECO:0000313" key="2">
    <source>
        <dbReference type="EMBL" id="PTL37066.1"/>
    </source>
</evidence>
<accession>A0A2T4U130</accession>
<protein>
    <recommendedName>
        <fullName evidence="4">Rad50/SbcC-type AAA domain-containing protein</fullName>
    </recommendedName>
</protein>
<gene>
    <name evidence="2" type="ORF">CLG94_00610</name>
</gene>
<name>A0A2T4U130_9BACT</name>
<dbReference type="Proteomes" id="UP000241436">
    <property type="component" value="Unassembled WGS sequence"/>
</dbReference>
<evidence type="ECO:0000313" key="3">
    <source>
        <dbReference type="Proteomes" id="UP000241436"/>
    </source>
</evidence>
<keyword evidence="3" id="KW-1185">Reference proteome</keyword>
<comment type="caution">
    <text evidence="2">The sequence shown here is derived from an EMBL/GenBank/DDBJ whole genome shotgun (WGS) entry which is preliminary data.</text>
</comment>
<dbReference type="AlphaFoldDB" id="A0A2T4U130"/>
<evidence type="ECO:0008006" key="4">
    <source>
        <dbReference type="Google" id="ProtNLM"/>
    </source>
</evidence>
<evidence type="ECO:0000256" key="1">
    <source>
        <dbReference type="SAM" id="MobiDB-lite"/>
    </source>
</evidence>
<sequence length="183" mass="19858">MRIAFIFVEGRYPAACREFVIPAEAGIQRARLDSPVSSTGQAPYQVRGRPRIKYGAGPVSSTGQARQARNDGPEQKTIPRGLPRGGFIEIETLEGIKVLQWVPSSAVNCLIGPGDSTKTTVLDAVELCLNPRSYISPAPGRPGRASCRYFGSQLAKTLRIVLRVWPSPARSDEYSSCTPEQPS</sequence>